<dbReference type="Proteomes" id="UP000008367">
    <property type="component" value="Unassembled WGS sequence"/>
</dbReference>
<proteinExistence type="predicted"/>
<name>A0A454CY71_VIBHA</name>
<reference evidence="1 2" key="1">
    <citation type="submission" date="2012-10" db="EMBL/GenBank/DDBJ databases">
        <title>Genome sequence of Vibrio Cholerae HENC-02.</title>
        <authorList>
            <person name="Eppinger M."/>
            <person name="Hasan N.A."/>
            <person name="Sengamalay N."/>
            <person name="Hine E."/>
            <person name="Su Q."/>
            <person name="Daugherty S.C."/>
            <person name="Young S."/>
            <person name="Sadzewicz L."/>
            <person name="Tallon L."/>
            <person name="Cebula T.A."/>
            <person name="Ravel J."/>
            <person name="Colwell R.R."/>
        </authorList>
    </citation>
    <scope>NUCLEOTIDE SEQUENCE [LARGE SCALE GENOMIC DNA]</scope>
    <source>
        <strain evidence="1 2">HENC-02</strain>
    </source>
</reference>
<dbReference type="AlphaFoldDB" id="A0A454CY71"/>
<comment type="caution">
    <text evidence="1">The sequence shown here is derived from an EMBL/GenBank/DDBJ whole genome shotgun (WGS) entry which is preliminary data.</text>
</comment>
<gene>
    <name evidence="1" type="ORF">VCHENC02_2996B</name>
</gene>
<feature type="non-terminal residue" evidence="1">
    <location>
        <position position="1"/>
    </location>
</feature>
<evidence type="ECO:0000313" key="1">
    <source>
        <dbReference type="EMBL" id="EKM31350.1"/>
    </source>
</evidence>
<accession>A0A454CY71</accession>
<sequence length="19" mass="2000">FESAAFSWANSGRRTGKAG</sequence>
<protein>
    <submittedName>
        <fullName evidence="1">Uncharacterized protein</fullName>
    </submittedName>
</protein>
<organism evidence="1 2">
    <name type="scientific">Vibrio harveyi</name>
    <name type="common">Beneckea harveyi</name>
    <dbReference type="NCBI Taxonomy" id="669"/>
    <lineage>
        <taxon>Bacteria</taxon>
        <taxon>Pseudomonadati</taxon>
        <taxon>Pseudomonadota</taxon>
        <taxon>Gammaproteobacteria</taxon>
        <taxon>Vibrionales</taxon>
        <taxon>Vibrionaceae</taxon>
        <taxon>Vibrio</taxon>
    </lineage>
</organism>
<evidence type="ECO:0000313" key="2">
    <source>
        <dbReference type="Proteomes" id="UP000008367"/>
    </source>
</evidence>
<dbReference type="EMBL" id="AJSR01001232">
    <property type="protein sequence ID" value="EKM31350.1"/>
    <property type="molecule type" value="Genomic_DNA"/>
</dbReference>